<feature type="compositionally biased region" description="Polar residues" evidence="1">
    <location>
        <begin position="155"/>
        <end position="165"/>
    </location>
</feature>
<reference evidence="2" key="2">
    <citation type="submission" date="2020-06" db="EMBL/GenBank/DDBJ databases">
        <authorList>
            <person name="Sheffer M."/>
        </authorList>
    </citation>
    <scope>NUCLEOTIDE SEQUENCE</scope>
</reference>
<comment type="caution">
    <text evidence="2">The sequence shown here is derived from an EMBL/GenBank/DDBJ whole genome shotgun (WGS) entry which is preliminary data.</text>
</comment>
<evidence type="ECO:0000256" key="1">
    <source>
        <dbReference type="SAM" id="MobiDB-lite"/>
    </source>
</evidence>
<gene>
    <name evidence="2" type="ORF">HNY73_003456</name>
</gene>
<keyword evidence="3" id="KW-1185">Reference proteome</keyword>
<organism evidence="2 3">
    <name type="scientific">Argiope bruennichi</name>
    <name type="common">Wasp spider</name>
    <name type="synonym">Aranea bruennichi</name>
    <dbReference type="NCBI Taxonomy" id="94029"/>
    <lineage>
        <taxon>Eukaryota</taxon>
        <taxon>Metazoa</taxon>
        <taxon>Ecdysozoa</taxon>
        <taxon>Arthropoda</taxon>
        <taxon>Chelicerata</taxon>
        <taxon>Arachnida</taxon>
        <taxon>Araneae</taxon>
        <taxon>Araneomorphae</taxon>
        <taxon>Entelegynae</taxon>
        <taxon>Araneoidea</taxon>
        <taxon>Araneidae</taxon>
        <taxon>Argiope</taxon>
    </lineage>
</organism>
<name>A0A8T0FSU9_ARGBR</name>
<proteinExistence type="predicted"/>
<sequence length="326" mass="35568">MINSAGIAGGSVTGNQRSSTPVLRVSPQALPKPQISAPVLRKPEDKSPILSGPGLNANIIELNRQLMEKQNEEELRQALSGVLKGDTDINKISLSAAEISDISKSLSGRVSGPLSSDSFIPVSYIGPGRDGQRLPSGSRDPSLQRYGSGVRGSIFSGSRTSNPQLSLEGASKMQPMIQVQQKVGQESIELQQKIEPNLAVAQAEEPVFTQSVKAINTPISQTVQKLLDTSDSSQLQMKVDDVIEQSQLPKPVVFEQMQLKRNIGLPSRKSKMVLDNLSQKYLQEKLPVDVPSYVPLPSFMSPFNYRVPHLRSPIVQQQERLDQILV</sequence>
<protein>
    <submittedName>
        <fullName evidence="2">Uncharacterized protein</fullName>
    </submittedName>
</protein>
<accession>A0A8T0FSU9</accession>
<evidence type="ECO:0000313" key="3">
    <source>
        <dbReference type="Proteomes" id="UP000807504"/>
    </source>
</evidence>
<dbReference type="Proteomes" id="UP000807504">
    <property type="component" value="Unassembled WGS sequence"/>
</dbReference>
<evidence type="ECO:0000313" key="2">
    <source>
        <dbReference type="EMBL" id="KAF8791773.1"/>
    </source>
</evidence>
<dbReference type="EMBL" id="JABXBU010000003">
    <property type="protein sequence ID" value="KAF8791773.1"/>
    <property type="molecule type" value="Genomic_DNA"/>
</dbReference>
<feature type="region of interest" description="Disordered" evidence="1">
    <location>
        <begin position="1"/>
        <end position="52"/>
    </location>
</feature>
<dbReference type="AlphaFoldDB" id="A0A8T0FSU9"/>
<feature type="region of interest" description="Disordered" evidence="1">
    <location>
        <begin position="125"/>
        <end position="166"/>
    </location>
</feature>
<reference evidence="2" key="1">
    <citation type="journal article" date="2020" name="bioRxiv">
        <title>Chromosome-level reference genome of the European wasp spider Argiope bruennichi: a resource for studies on range expansion and evolutionary adaptation.</title>
        <authorList>
            <person name="Sheffer M.M."/>
            <person name="Hoppe A."/>
            <person name="Krehenwinkel H."/>
            <person name="Uhl G."/>
            <person name="Kuss A.W."/>
            <person name="Jensen L."/>
            <person name="Jensen C."/>
            <person name="Gillespie R.G."/>
            <person name="Hoff K.J."/>
            <person name="Prost S."/>
        </authorList>
    </citation>
    <scope>NUCLEOTIDE SEQUENCE</scope>
</reference>